<dbReference type="InterPro" id="IPR034660">
    <property type="entry name" value="DinB/YfiT-like"/>
</dbReference>
<dbReference type="AlphaFoldDB" id="A0A2T0PZG8"/>
<evidence type="ECO:0000259" key="1">
    <source>
        <dbReference type="Pfam" id="PF12867"/>
    </source>
</evidence>
<keyword evidence="3" id="KW-1185">Reference proteome</keyword>
<evidence type="ECO:0000313" key="2">
    <source>
        <dbReference type="EMBL" id="PRX96807.1"/>
    </source>
</evidence>
<protein>
    <submittedName>
        <fullName evidence="2">DinB family protein</fullName>
    </submittedName>
</protein>
<dbReference type="Pfam" id="PF12867">
    <property type="entry name" value="DinB_2"/>
    <property type="match status" value="1"/>
</dbReference>
<dbReference type="EMBL" id="PVZC01000007">
    <property type="protein sequence ID" value="PRX96807.1"/>
    <property type="molecule type" value="Genomic_DNA"/>
</dbReference>
<name>A0A2T0PZG8_9ACTN</name>
<feature type="domain" description="DinB-like" evidence="1">
    <location>
        <begin position="12"/>
        <end position="162"/>
    </location>
</feature>
<dbReference type="OrthoDB" id="5022306at2"/>
<sequence>MPLSRTELLRWQFDFTWSLFELHLAELAPEDFRWEPAPLTWTMHRSPDGTWTPDWAETEPDPIPVPTTAWTTWHIGWWWTVTLDHMQGRPPTDRTAISWPGPGEPTIAWLRSLHDQWRTVLSTLTEADLDAPAPFPWQNDPTMTVAHTAAWLNAELMKNVTEIGQLRLIRAASTS</sequence>
<reference evidence="2 3" key="1">
    <citation type="submission" date="2018-03" db="EMBL/GenBank/DDBJ databases">
        <title>Genomic Encyclopedia of Archaeal and Bacterial Type Strains, Phase II (KMG-II): from individual species to whole genera.</title>
        <authorList>
            <person name="Goeker M."/>
        </authorList>
    </citation>
    <scope>NUCLEOTIDE SEQUENCE [LARGE SCALE GENOMIC DNA]</scope>
    <source>
        <strain evidence="2 3">DSM 45601</strain>
    </source>
</reference>
<dbReference type="RefSeq" id="WP_106250318.1">
    <property type="nucleotide sequence ID" value="NZ_PVZC01000007.1"/>
</dbReference>
<comment type="caution">
    <text evidence="2">The sequence shown here is derived from an EMBL/GenBank/DDBJ whole genome shotgun (WGS) entry which is preliminary data.</text>
</comment>
<accession>A0A2T0PZG8</accession>
<dbReference type="SUPFAM" id="SSF109854">
    <property type="entry name" value="DinB/YfiT-like putative metalloenzymes"/>
    <property type="match status" value="1"/>
</dbReference>
<evidence type="ECO:0000313" key="3">
    <source>
        <dbReference type="Proteomes" id="UP000237846"/>
    </source>
</evidence>
<organism evidence="2 3">
    <name type="scientific">Allonocardiopsis opalescens</name>
    <dbReference type="NCBI Taxonomy" id="1144618"/>
    <lineage>
        <taxon>Bacteria</taxon>
        <taxon>Bacillati</taxon>
        <taxon>Actinomycetota</taxon>
        <taxon>Actinomycetes</taxon>
        <taxon>Streptosporangiales</taxon>
        <taxon>Allonocardiopsis</taxon>
    </lineage>
</organism>
<gene>
    <name evidence="2" type="ORF">CLV72_107330</name>
</gene>
<dbReference type="Proteomes" id="UP000237846">
    <property type="component" value="Unassembled WGS sequence"/>
</dbReference>
<dbReference type="Gene3D" id="1.20.120.450">
    <property type="entry name" value="dinb family like domain"/>
    <property type="match status" value="1"/>
</dbReference>
<dbReference type="InterPro" id="IPR024775">
    <property type="entry name" value="DinB-like"/>
</dbReference>
<proteinExistence type="predicted"/>